<dbReference type="EMBL" id="BGPR01006609">
    <property type="protein sequence ID" value="GBN20382.1"/>
    <property type="molecule type" value="Genomic_DNA"/>
</dbReference>
<proteinExistence type="predicted"/>
<organism evidence="1 2">
    <name type="scientific">Araneus ventricosus</name>
    <name type="common">Orbweaver spider</name>
    <name type="synonym">Epeira ventricosa</name>
    <dbReference type="NCBI Taxonomy" id="182803"/>
    <lineage>
        <taxon>Eukaryota</taxon>
        <taxon>Metazoa</taxon>
        <taxon>Ecdysozoa</taxon>
        <taxon>Arthropoda</taxon>
        <taxon>Chelicerata</taxon>
        <taxon>Arachnida</taxon>
        <taxon>Araneae</taxon>
        <taxon>Araneomorphae</taxon>
        <taxon>Entelegynae</taxon>
        <taxon>Araneoidea</taxon>
        <taxon>Araneidae</taxon>
        <taxon>Araneus</taxon>
    </lineage>
</organism>
<comment type="caution">
    <text evidence="1">The sequence shown here is derived from an EMBL/GenBank/DDBJ whole genome shotgun (WGS) entry which is preliminary data.</text>
</comment>
<accession>A0A4Y2M0W4</accession>
<reference evidence="1 2" key="1">
    <citation type="journal article" date="2019" name="Sci. Rep.">
        <title>Orb-weaving spider Araneus ventricosus genome elucidates the spidroin gene catalogue.</title>
        <authorList>
            <person name="Kono N."/>
            <person name="Nakamura H."/>
            <person name="Ohtoshi R."/>
            <person name="Moran D.A.P."/>
            <person name="Shinohara A."/>
            <person name="Yoshida Y."/>
            <person name="Fujiwara M."/>
            <person name="Mori M."/>
            <person name="Tomita M."/>
            <person name="Arakawa K."/>
        </authorList>
    </citation>
    <scope>NUCLEOTIDE SEQUENCE [LARGE SCALE GENOMIC DNA]</scope>
</reference>
<evidence type="ECO:0000313" key="1">
    <source>
        <dbReference type="EMBL" id="GBN20382.1"/>
    </source>
</evidence>
<name>A0A4Y2M0W4_ARAVE</name>
<sequence>MCCKEDPSLQRVKVYSSTVSLFSRWRRKVYLSSSLRVDILRFIGRCWLDMLEWLKLLGVCVVSSPSSPPASAGDRYERSNARYLLPRNGEETLLFF</sequence>
<dbReference type="AlphaFoldDB" id="A0A4Y2M0W4"/>
<protein>
    <submittedName>
        <fullName evidence="1">Uncharacterized protein</fullName>
    </submittedName>
</protein>
<keyword evidence="2" id="KW-1185">Reference proteome</keyword>
<dbReference type="Proteomes" id="UP000499080">
    <property type="component" value="Unassembled WGS sequence"/>
</dbReference>
<evidence type="ECO:0000313" key="2">
    <source>
        <dbReference type="Proteomes" id="UP000499080"/>
    </source>
</evidence>
<gene>
    <name evidence="1" type="ORF">AVEN_83449_1</name>
</gene>